<dbReference type="AlphaFoldDB" id="A0A8J2NVF2"/>
<sequence>MSFPAKLQPDKPHTTVALTQNKVPESTKLKPTAVIQVYDNQGAGVTCRALVDNCSDESFIEEALVQRLGLRREKLAQPRSIEAIQSTKVTTVKEVVDIDIGTSYHPSIQLNVRAFIIKTIGGLYPCRPVDTTPWAHIPSMGLADPNYNQPNKVNLLLSTDVYYNVIRSGIIRGNQEEPVAQESLLGWLVGGGRATNRGTQSICNNITTSIDQQLVRFWQVEHLHSDQVLTKEEQACENHFRQTTTRLEDGSYQTQLPFKEEATPLGNSRYMATKRFHNLESKLQRNHQLHQQYHQSIRELQENRHLEEVEPTQLVDSDDASYYLPHHAIIKESSSTTKCRVVFDASAKTTTKASLNDQLMVGPVLQDNLHTLLVRWRFWLVPLVADIKQMYLQIWIHQKHRDFLRILWRETPDQKIKTYRLNKVTFGTACAPFQAVRTLHQLAEDYQHQYPQAAQVLKRDFYMDDCLRGENSSEAAVRLHQQLMSLTSEAKFTLRKWATSDETTLRVIPDEFKELTSLNLDKDETTKALGLIWNPASDDFRFTIKVNAATTQTKRSMLSEIAKVFDPLGFIAPVTIRAKCMMQLLWKLQTGWDSKPTAEICNIWSTYQQELQELQHLRVPRCINIQKPSLIELHGFADASEKAYAAVIYLRVQDTTRVQTRLVTCKTRVAPTKSLSIPKLELCAAVLLAQLVRHVQKALPVDISHIRLWSDSTITLAWIQSDPNRWKTFVRNRIIAIHSQSNPEQWSHIPGVCNPADLPSRGIPVT</sequence>
<dbReference type="InterPro" id="IPR008042">
    <property type="entry name" value="Retrotrans_Pao"/>
</dbReference>
<dbReference type="EMBL" id="CAJVCH010155147">
    <property type="protein sequence ID" value="CAG7727908.1"/>
    <property type="molecule type" value="Genomic_DNA"/>
</dbReference>
<dbReference type="Pfam" id="PF05380">
    <property type="entry name" value="Peptidase_A17"/>
    <property type="match status" value="1"/>
</dbReference>
<accession>A0A8J2NVF2</accession>
<evidence type="ECO:0000313" key="2">
    <source>
        <dbReference type="Proteomes" id="UP000708208"/>
    </source>
</evidence>
<name>A0A8J2NVF2_9HEXA</name>
<comment type="caution">
    <text evidence="1">The sequence shown here is derived from an EMBL/GenBank/DDBJ whole genome shotgun (WGS) entry which is preliminary data.</text>
</comment>
<dbReference type="CDD" id="cd01644">
    <property type="entry name" value="RT_pepA17"/>
    <property type="match status" value="1"/>
</dbReference>
<protein>
    <recommendedName>
        <fullName evidence="3">Peptidase aspartic putative domain-containing protein</fullName>
    </recommendedName>
</protein>
<dbReference type="Proteomes" id="UP000708208">
    <property type="component" value="Unassembled WGS sequence"/>
</dbReference>
<gene>
    <name evidence="1" type="ORF">AFUS01_LOCUS16724</name>
</gene>
<proteinExistence type="predicted"/>
<feature type="non-terminal residue" evidence="1">
    <location>
        <position position="766"/>
    </location>
</feature>
<dbReference type="PANTHER" id="PTHR47331">
    <property type="entry name" value="PHD-TYPE DOMAIN-CONTAINING PROTEIN"/>
    <property type="match status" value="1"/>
</dbReference>
<evidence type="ECO:0000313" key="1">
    <source>
        <dbReference type="EMBL" id="CAG7727908.1"/>
    </source>
</evidence>
<evidence type="ECO:0008006" key="3">
    <source>
        <dbReference type="Google" id="ProtNLM"/>
    </source>
</evidence>
<dbReference type="CDD" id="cd00303">
    <property type="entry name" value="retropepsin_like"/>
    <property type="match status" value="1"/>
</dbReference>
<keyword evidence="2" id="KW-1185">Reference proteome</keyword>
<dbReference type="OrthoDB" id="5987340at2759"/>
<reference evidence="1" key="1">
    <citation type="submission" date="2021-06" db="EMBL/GenBank/DDBJ databases">
        <authorList>
            <person name="Hodson N. C."/>
            <person name="Mongue J. A."/>
            <person name="Jaron S. K."/>
        </authorList>
    </citation>
    <scope>NUCLEOTIDE SEQUENCE</scope>
</reference>
<organism evidence="1 2">
    <name type="scientific">Allacma fusca</name>
    <dbReference type="NCBI Taxonomy" id="39272"/>
    <lineage>
        <taxon>Eukaryota</taxon>
        <taxon>Metazoa</taxon>
        <taxon>Ecdysozoa</taxon>
        <taxon>Arthropoda</taxon>
        <taxon>Hexapoda</taxon>
        <taxon>Collembola</taxon>
        <taxon>Symphypleona</taxon>
        <taxon>Sminthuridae</taxon>
        <taxon>Allacma</taxon>
    </lineage>
</organism>